<evidence type="ECO:0000259" key="2">
    <source>
        <dbReference type="PROSITE" id="PS50206"/>
    </source>
</evidence>
<feature type="domain" description="Rhodanese" evidence="2">
    <location>
        <begin position="152"/>
        <end position="243"/>
    </location>
</feature>
<accession>A0A1I1ULH0</accession>
<dbReference type="EMBL" id="FOMQ01000005">
    <property type="protein sequence ID" value="SFD71712.1"/>
    <property type="molecule type" value="Genomic_DNA"/>
</dbReference>
<dbReference type="SMART" id="SM00450">
    <property type="entry name" value="RHOD"/>
    <property type="match status" value="3"/>
</dbReference>
<keyword evidence="4" id="KW-1185">Reference proteome</keyword>
<evidence type="ECO:0000313" key="3">
    <source>
        <dbReference type="EMBL" id="SFD71712.1"/>
    </source>
</evidence>
<gene>
    <name evidence="3" type="ORF">SAMN04489710_105139</name>
</gene>
<dbReference type="InterPro" id="IPR051126">
    <property type="entry name" value="Thiosulfate_sulfurtransferase"/>
</dbReference>
<proteinExistence type="predicted"/>
<keyword evidence="1" id="KW-0677">Repeat</keyword>
<dbReference type="STRING" id="32040.SAMN04489710_105139"/>
<dbReference type="InterPro" id="IPR036873">
    <property type="entry name" value="Rhodanese-like_dom_sf"/>
</dbReference>
<dbReference type="Gene3D" id="3.40.250.10">
    <property type="entry name" value="Rhodanese-like domain"/>
    <property type="match status" value="3"/>
</dbReference>
<keyword evidence="3" id="KW-0808">Transferase</keyword>
<dbReference type="RefSeq" id="WP_092951416.1">
    <property type="nucleotide sequence ID" value="NZ_FOMQ01000005.1"/>
</dbReference>
<dbReference type="PANTHER" id="PTHR43855:SF1">
    <property type="entry name" value="THIOSULFATE SULFURTRANSFERASE"/>
    <property type="match status" value="1"/>
</dbReference>
<dbReference type="PANTHER" id="PTHR43855">
    <property type="entry name" value="THIOSULFATE SULFURTRANSFERASE"/>
    <property type="match status" value="1"/>
</dbReference>
<dbReference type="Pfam" id="PF00581">
    <property type="entry name" value="Rhodanese"/>
    <property type="match status" value="3"/>
</dbReference>
<dbReference type="AlphaFoldDB" id="A0A1I1ULH0"/>
<dbReference type="OrthoDB" id="9789585at2"/>
<sequence>MPDFSTAPTATRPDVPAADAATVRGWLQDGQEIALLDVREAGPFGEGHPFLAIPAPYSRLESEVTRLVPRRTVRTVLLDGGDGVAERAALRLAALGYSDLHVLRGGAPAWAAGGRALFKGVNVPSKTFGELVEHAFGTPHIGPGELRRRQQAGEPLALLDGRTFAEHGRMTVPGAVSVPNGELALHWRSLVPDERTPIVVHCAGRTRSIIGAQILRSLGIPNPVVALENGTQGWALEGLALEHGSTRRPAARAPASAEDRAAAERLRSGTGAVRLAAAEAQGWIDDAARTTYVLDVRSAEEFAAATLPGAIHAPGGQLLQATDQTIGVRNARVLLLDDEDVRAPVIAAWLWRLGYETATVEGGIRAPLRLPSPPAVAPTLPPAPQRIAAEALAAWHAAHGPAVLDLQPSQDHRRRHAVGARWSIRPRVADDALAAGWPARPLLLLAPDAGTAALAAGELVPHGAGTVAWARLQDWADAGLSEESTPQLPDDAQCIDYLFFVHDRHDGNLDAARRYLEWETGLIAQCAPEELAGFRLPPASSQTAQ</sequence>
<dbReference type="SUPFAM" id="SSF52821">
    <property type="entry name" value="Rhodanese/Cell cycle control phosphatase"/>
    <property type="match status" value="4"/>
</dbReference>
<feature type="domain" description="Rhodanese" evidence="2">
    <location>
        <begin position="287"/>
        <end position="376"/>
    </location>
</feature>
<evidence type="ECO:0000313" key="4">
    <source>
        <dbReference type="Proteomes" id="UP000199517"/>
    </source>
</evidence>
<organism evidence="3 4">
    <name type="scientific">Paracidovorax konjaci</name>
    <dbReference type="NCBI Taxonomy" id="32040"/>
    <lineage>
        <taxon>Bacteria</taxon>
        <taxon>Pseudomonadati</taxon>
        <taxon>Pseudomonadota</taxon>
        <taxon>Betaproteobacteria</taxon>
        <taxon>Burkholderiales</taxon>
        <taxon>Comamonadaceae</taxon>
        <taxon>Paracidovorax</taxon>
    </lineage>
</organism>
<protein>
    <submittedName>
        <fullName evidence="3">Rhodanese-related sulfurtransferase</fullName>
    </submittedName>
</protein>
<dbReference type="InterPro" id="IPR001763">
    <property type="entry name" value="Rhodanese-like_dom"/>
</dbReference>
<reference evidence="4" key="1">
    <citation type="submission" date="2016-10" db="EMBL/GenBank/DDBJ databases">
        <authorList>
            <person name="Varghese N."/>
            <person name="Submissions S."/>
        </authorList>
    </citation>
    <scope>NUCLEOTIDE SEQUENCE [LARGE SCALE GENOMIC DNA]</scope>
    <source>
        <strain evidence="4">DSM 7481</strain>
    </source>
</reference>
<dbReference type="GO" id="GO:0016740">
    <property type="term" value="F:transferase activity"/>
    <property type="evidence" value="ECO:0007669"/>
    <property type="project" value="UniProtKB-KW"/>
</dbReference>
<feature type="domain" description="Rhodanese" evidence="2">
    <location>
        <begin position="29"/>
        <end position="119"/>
    </location>
</feature>
<dbReference type="Proteomes" id="UP000199517">
    <property type="component" value="Unassembled WGS sequence"/>
</dbReference>
<name>A0A1I1ULH0_9BURK</name>
<evidence type="ECO:0000256" key="1">
    <source>
        <dbReference type="ARBA" id="ARBA00022737"/>
    </source>
</evidence>
<dbReference type="PROSITE" id="PS50206">
    <property type="entry name" value="RHODANESE_3"/>
    <property type="match status" value="3"/>
</dbReference>